<dbReference type="Proteomes" id="UP000819052">
    <property type="component" value="Unassembled WGS sequence"/>
</dbReference>
<dbReference type="Gene3D" id="3.30.530.20">
    <property type="match status" value="1"/>
</dbReference>
<dbReference type="RefSeq" id="WP_167077463.1">
    <property type="nucleotide sequence ID" value="NZ_VVIW01000008.1"/>
</dbReference>
<dbReference type="InterPro" id="IPR023393">
    <property type="entry name" value="START-like_dom_sf"/>
</dbReference>
<evidence type="ECO:0000313" key="1">
    <source>
        <dbReference type="EMBL" id="NHZ41706.1"/>
    </source>
</evidence>
<gene>
    <name evidence="1" type="ORF">F1609_16280</name>
</gene>
<accession>A0ABX0MHQ3</accession>
<dbReference type="CDD" id="cd07822">
    <property type="entry name" value="SRPBCC_4"/>
    <property type="match status" value="1"/>
</dbReference>
<protein>
    <submittedName>
        <fullName evidence="1">SRPBCC domain-containing protein</fullName>
    </submittedName>
</protein>
<keyword evidence="2" id="KW-1185">Reference proteome</keyword>
<dbReference type="SUPFAM" id="SSF55961">
    <property type="entry name" value="Bet v1-like"/>
    <property type="match status" value="1"/>
</dbReference>
<proteinExistence type="predicted"/>
<comment type="caution">
    <text evidence="1">The sequence shown here is derived from an EMBL/GenBank/DDBJ whole genome shotgun (WGS) entry which is preliminary data.</text>
</comment>
<evidence type="ECO:0000313" key="2">
    <source>
        <dbReference type="Proteomes" id="UP000819052"/>
    </source>
</evidence>
<dbReference type="EMBL" id="VVIW01000008">
    <property type="protein sequence ID" value="NHZ41706.1"/>
    <property type="molecule type" value="Genomic_DNA"/>
</dbReference>
<organism evidence="1 2">
    <name type="scientific">Massilia aquatica</name>
    <dbReference type="NCBI Taxonomy" id="2609000"/>
    <lineage>
        <taxon>Bacteria</taxon>
        <taxon>Pseudomonadati</taxon>
        <taxon>Pseudomonadota</taxon>
        <taxon>Betaproteobacteria</taxon>
        <taxon>Burkholderiales</taxon>
        <taxon>Oxalobacteraceae</taxon>
        <taxon>Telluria group</taxon>
        <taxon>Massilia</taxon>
    </lineage>
</organism>
<name>A0ABX0MHQ3_9BURK</name>
<sequence>MSDIFWPSNYLPGTTDNYVSNDIIVAGLSAAEVWPHLDNTLAWPAYYGNVSDIRFDDGSGPRLSQGARFRFTTFGFAVHAEVTEYQPPAPGMPARVAWHGWVEGDAATRLDAHHAWLFEDLPGGRVRILTQETQNGAPAREMALARPNPMLNAHQAWIDGLAATALRALGSRSASAEQQLA</sequence>
<reference evidence="1 2" key="1">
    <citation type="submission" date="2019-09" db="EMBL/GenBank/DDBJ databases">
        <title>Taxonomy of Antarctic Massilia spp.: description of Massilia rubra sp. nov., Massilia aquatica sp. nov., Massilia mucilaginosa sp. nov., Massilia frigida sp. nov. isolated from streams, lakes and regoliths.</title>
        <authorList>
            <person name="Holochova P."/>
            <person name="Sedlacek I."/>
            <person name="Kralova S."/>
            <person name="Maslanova I."/>
            <person name="Busse H.-J."/>
            <person name="Stankova E."/>
            <person name="Vrbovska V."/>
            <person name="Kovarovic V."/>
            <person name="Bartak M."/>
            <person name="Svec P."/>
            <person name="Pantucek R."/>
        </authorList>
    </citation>
    <scope>NUCLEOTIDE SEQUENCE [LARGE SCALE GENOMIC DNA]</scope>
    <source>
        <strain evidence="1 2">CCM 8693</strain>
    </source>
</reference>